<dbReference type="InterPro" id="IPR049492">
    <property type="entry name" value="BD-FAE-like_dom"/>
</dbReference>
<dbReference type="OrthoDB" id="9775851at2"/>
<organism evidence="3 4">
    <name type="scientific">marine gamma proteobacterium HTCC2143</name>
    <dbReference type="NCBI Taxonomy" id="247633"/>
    <lineage>
        <taxon>Bacteria</taxon>
        <taxon>Pseudomonadati</taxon>
        <taxon>Pseudomonadota</taxon>
        <taxon>Gammaproteobacteria</taxon>
        <taxon>Cellvibrionales</taxon>
        <taxon>Spongiibacteraceae</taxon>
        <taxon>BD1-7 clade</taxon>
    </lineage>
</organism>
<dbReference type="SUPFAM" id="SSF53474">
    <property type="entry name" value="alpha/beta-Hydrolases"/>
    <property type="match status" value="1"/>
</dbReference>
<proteinExistence type="predicted"/>
<dbReference type="Proteomes" id="UP000004931">
    <property type="component" value="Unassembled WGS sequence"/>
</dbReference>
<dbReference type="GO" id="GO:0016787">
    <property type="term" value="F:hydrolase activity"/>
    <property type="evidence" value="ECO:0007669"/>
    <property type="project" value="UniProtKB-KW"/>
</dbReference>
<dbReference type="Gene3D" id="3.40.50.1820">
    <property type="entry name" value="alpha/beta hydrolase"/>
    <property type="match status" value="1"/>
</dbReference>
<dbReference type="AlphaFoldDB" id="A0YFF3"/>
<keyword evidence="4" id="KW-1185">Reference proteome</keyword>
<dbReference type="Pfam" id="PF20434">
    <property type="entry name" value="BD-FAE"/>
    <property type="match status" value="1"/>
</dbReference>
<sequence length="288" mass="32054">MKFYQALVIFFAMFFWSIMLNADVIITKNIDYKSQSNDPEDRDLLDIYMPKDAVDVPVIVFFHGGALLYGDKSYGKDIAIGLVERGYGLVSANYRLSPNHSHPSHVNDAAEATAWVINNIDSYGGDSDNVFIAGHSAGAYLATLVSIDNSIIEKNNVAHDKLKGTILISPFLYIEETAPQRIASNAVYTSIWGETKQDWLSASVTPFIGPDHNNILVIYADGDDAWRKEQNTRFVQDLKSEGCTNIAAIEVPDRNHKTIMSKIPDQDDQIVDVISHFISQLELSNAHI</sequence>
<dbReference type="EMBL" id="AAVT01000008">
    <property type="protein sequence ID" value="EAW30367.1"/>
    <property type="molecule type" value="Genomic_DNA"/>
</dbReference>
<protein>
    <submittedName>
        <fullName evidence="3">Lipase, putative</fullName>
    </submittedName>
</protein>
<feature type="domain" description="BD-FAE-like" evidence="2">
    <location>
        <begin position="45"/>
        <end position="156"/>
    </location>
</feature>
<evidence type="ECO:0000259" key="2">
    <source>
        <dbReference type="Pfam" id="PF20434"/>
    </source>
</evidence>
<keyword evidence="1" id="KW-0378">Hydrolase</keyword>
<dbReference type="eggNOG" id="COG0657">
    <property type="taxonomic scope" value="Bacteria"/>
</dbReference>
<accession>A0YFF3</accession>
<dbReference type="InterPro" id="IPR029058">
    <property type="entry name" value="AB_hydrolase_fold"/>
</dbReference>
<dbReference type="STRING" id="247633.GP2143_09185"/>
<evidence type="ECO:0000256" key="1">
    <source>
        <dbReference type="ARBA" id="ARBA00022801"/>
    </source>
</evidence>
<name>A0YFF3_9GAMM</name>
<reference evidence="3 4" key="1">
    <citation type="journal article" date="2010" name="J. Bacteriol.">
        <title>Genome sequence of the oligotrophic marine Gammaproteobacterium HTCC2143, isolated from the Oregon Coast.</title>
        <authorList>
            <person name="Oh H.M."/>
            <person name="Kang I."/>
            <person name="Ferriera S."/>
            <person name="Giovannoni S.J."/>
            <person name="Cho J.C."/>
        </authorList>
    </citation>
    <scope>NUCLEOTIDE SEQUENCE [LARGE SCALE GENOMIC DNA]</scope>
    <source>
        <strain evidence="3 4">HTCC2143</strain>
    </source>
</reference>
<comment type="caution">
    <text evidence="3">The sequence shown here is derived from an EMBL/GenBank/DDBJ whole genome shotgun (WGS) entry which is preliminary data.</text>
</comment>
<dbReference type="PANTHER" id="PTHR48081">
    <property type="entry name" value="AB HYDROLASE SUPERFAMILY PROTEIN C4A8.06C"/>
    <property type="match status" value="1"/>
</dbReference>
<evidence type="ECO:0000313" key="4">
    <source>
        <dbReference type="Proteomes" id="UP000004931"/>
    </source>
</evidence>
<evidence type="ECO:0000313" key="3">
    <source>
        <dbReference type="EMBL" id="EAW30367.1"/>
    </source>
</evidence>
<dbReference type="InterPro" id="IPR050300">
    <property type="entry name" value="GDXG_lipolytic_enzyme"/>
</dbReference>
<dbReference type="PANTHER" id="PTHR48081:SF33">
    <property type="entry name" value="KYNURENINE FORMAMIDASE"/>
    <property type="match status" value="1"/>
</dbReference>
<gene>
    <name evidence="3" type="ORF">GP2143_09185</name>
</gene>